<evidence type="ECO:0000313" key="3">
    <source>
        <dbReference type="Proteomes" id="UP001160499"/>
    </source>
</evidence>
<sequence length="116" mass="12197">SAGPPPPGPPARRRRPPPRPPPRSIVMVSGARIQGVTTMVSWLEELERREAAAGEEIGELRAEIEELTGCLAEEESVLSRLEITRETMTEILSGDEMVAEPGSEAGPQAGGSVGGG</sequence>
<keyword evidence="3" id="KW-1185">Reference proteome</keyword>
<protein>
    <submittedName>
        <fullName evidence="2">Uncharacterized protein</fullName>
    </submittedName>
</protein>
<proteinExistence type="predicted"/>
<reference evidence="2 3" key="1">
    <citation type="submission" date="2023-04" db="EMBL/GenBank/DDBJ databases">
        <title>Forest soil microbial communities from Buena Vista Peninsula, Colon Province, Panama.</title>
        <authorList>
            <person name="Bouskill N."/>
        </authorList>
    </citation>
    <scope>NUCLEOTIDE SEQUENCE [LARGE SCALE GENOMIC DNA]</scope>
    <source>
        <strain evidence="2 3">GGS1</strain>
    </source>
</reference>
<evidence type="ECO:0000313" key="2">
    <source>
        <dbReference type="EMBL" id="MDH6222934.1"/>
    </source>
</evidence>
<dbReference type="Proteomes" id="UP001160499">
    <property type="component" value="Unassembled WGS sequence"/>
</dbReference>
<name>A0ABT6M4A7_9ACTN</name>
<feature type="non-terminal residue" evidence="2">
    <location>
        <position position="1"/>
    </location>
</feature>
<dbReference type="EMBL" id="JARXVH010000052">
    <property type="protein sequence ID" value="MDH6222934.1"/>
    <property type="molecule type" value="Genomic_DNA"/>
</dbReference>
<feature type="compositionally biased region" description="Pro residues" evidence="1">
    <location>
        <begin position="1"/>
        <end position="10"/>
    </location>
</feature>
<comment type="caution">
    <text evidence="2">The sequence shown here is derived from an EMBL/GenBank/DDBJ whole genome shotgun (WGS) entry which is preliminary data.</text>
</comment>
<feature type="region of interest" description="Disordered" evidence="1">
    <location>
        <begin position="1"/>
        <end position="25"/>
    </location>
</feature>
<evidence type="ECO:0000256" key="1">
    <source>
        <dbReference type="SAM" id="MobiDB-lite"/>
    </source>
</evidence>
<organism evidence="2 3">
    <name type="scientific">Streptomyces pseudovenezuelae</name>
    <dbReference type="NCBI Taxonomy" id="67350"/>
    <lineage>
        <taxon>Bacteria</taxon>
        <taxon>Bacillati</taxon>
        <taxon>Actinomycetota</taxon>
        <taxon>Actinomycetes</taxon>
        <taxon>Kitasatosporales</taxon>
        <taxon>Streptomycetaceae</taxon>
        <taxon>Streptomyces</taxon>
        <taxon>Streptomyces aurantiacus group</taxon>
    </lineage>
</organism>
<gene>
    <name evidence="2" type="ORF">M2283_010286</name>
</gene>
<accession>A0ABT6M4A7</accession>
<feature type="region of interest" description="Disordered" evidence="1">
    <location>
        <begin position="96"/>
        <end position="116"/>
    </location>
</feature>